<keyword evidence="2" id="KW-0560">Oxidoreductase</keyword>
<feature type="compositionally biased region" description="Basic residues" evidence="3">
    <location>
        <begin position="16"/>
        <end position="32"/>
    </location>
</feature>
<dbReference type="PANTHER" id="PTHR44196:SF1">
    <property type="entry name" value="DEHYDROGENASE_REDUCTASE SDR FAMILY MEMBER 7B"/>
    <property type="match status" value="1"/>
</dbReference>
<comment type="caution">
    <text evidence="4">The sequence shown here is derived from an EMBL/GenBank/DDBJ whole genome shotgun (WGS) entry which is preliminary data.</text>
</comment>
<name>A0A543F266_9MICO</name>
<dbReference type="InterPro" id="IPR002347">
    <property type="entry name" value="SDR_fam"/>
</dbReference>
<sequence length="272" mass="29767">MIRGTWRWSRATSICRRRRPRRRDPRAPRGGHHGCLQRDRPCHRTALHRSRRVSRAGIAEQGCARDGRGGVPPTRCTGPRRADGRDARDRSARACRSGGRRVRSPAVSSYVASNWGLLGFAESLQQELRGTRIRVSVVLPATMDTPIYQHAANVTGRRVHPLPPVSSPERAARAIARAAHRPHRTALVGRTQAAVIPVHRLSRRLYDPLVGWLMDAVELRGSGVEPTTGTVFDAPRTAGRTSGGWRSSRPALLAGFAGAALLLGTAVARGRR</sequence>
<dbReference type="Pfam" id="PF00106">
    <property type="entry name" value="adh_short"/>
    <property type="match status" value="1"/>
</dbReference>
<dbReference type="GO" id="GO:0016020">
    <property type="term" value="C:membrane"/>
    <property type="evidence" value="ECO:0007669"/>
    <property type="project" value="TreeGrafter"/>
</dbReference>
<feature type="region of interest" description="Disordered" evidence="3">
    <location>
        <begin position="56"/>
        <end position="100"/>
    </location>
</feature>
<comment type="similarity">
    <text evidence="1">Belongs to the short-chain dehydrogenases/reductases (SDR) family.</text>
</comment>
<reference evidence="4 5" key="1">
    <citation type="submission" date="2019-06" db="EMBL/GenBank/DDBJ databases">
        <title>Sequencing the genomes of 1000 actinobacteria strains.</title>
        <authorList>
            <person name="Klenk H.-P."/>
        </authorList>
    </citation>
    <scope>NUCLEOTIDE SEQUENCE [LARGE SCALE GENOMIC DNA]</scope>
    <source>
        <strain evidence="4 5">DSM 105492</strain>
    </source>
</reference>
<organism evidence="4 5">
    <name type="scientific">Microbacterium kyungheense</name>
    <dbReference type="NCBI Taxonomy" id="1263636"/>
    <lineage>
        <taxon>Bacteria</taxon>
        <taxon>Bacillati</taxon>
        <taxon>Actinomycetota</taxon>
        <taxon>Actinomycetes</taxon>
        <taxon>Micrococcales</taxon>
        <taxon>Microbacteriaceae</taxon>
        <taxon>Microbacterium</taxon>
    </lineage>
</organism>
<proteinExistence type="inferred from homology"/>
<gene>
    <name evidence="4" type="ORF">FB391_1946</name>
</gene>
<evidence type="ECO:0000313" key="5">
    <source>
        <dbReference type="Proteomes" id="UP000320235"/>
    </source>
</evidence>
<dbReference type="GO" id="GO:0016491">
    <property type="term" value="F:oxidoreductase activity"/>
    <property type="evidence" value="ECO:0007669"/>
    <property type="project" value="UniProtKB-KW"/>
</dbReference>
<feature type="region of interest" description="Disordered" evidence="3">
    <location>
        <begin position="16"/>
        <end position="38"/>
    </location>
</feature>
<dbReference type="EMBL" id="VFPE01000002">
    <property type="protein sequence ID" value="TQM27913.1"/>
    <property type="molecule type" value="Genomic_DNA"/>
</dbReference>
<evidence type="ECO:0000256" key="2">
    <source>
        <dbReference type="ARBA" id="ARBA00023002"/>
    </source>
</evidence>
<dbReference type="Gene3D" id="3.40.50.720">
    <property type="entry name" value="NAD(P)-binding Rossmann-like Domain"/>
    <property type="match status" value="1"/>
</dbReference>
<evidence type="ECO:0000313" key="4">
    <source>
        <dbReference type="EMBL" id="TQM27913.1"/>
    </source>
</evidence>
<feature type="compositionally biased region" description="Basic and acidic residues" evidence="3">
    <location>
        <begin position="80"/>
        <end position="92"/>
    </location>
</feature>
<dbReference type="PRINTS" id="PR00081">
    <property type="entry name" value="GDHRDH"/>
</dbReference>
<accession>A0A543F266</accession>
<keyword evidence="5" id="KW-1185">Reference proteome</keyword>
<dbReference type="AlphaFoldDB" id="A0A543F266"/>
<protein>
    <submittedName>
        <fullName evidence="4">Short subunit dehydrogenase</fullName>
    </submittedName>
</protein>
<dbReference type="SUPFAM" id="SSF51735">
    <property type="entry name" value="NAD(P)-binding Rossmann-fold domains"/>
    <property type="match status" value="1"/>
</dbReference>
<dbReference type="Proteomes" id="UP000320235">
    <property type="component" value="Unassembled WGS sequence"/>
</dbReference>
<evidence type="ECO:0000256" key="3">
    <source>
        <dbReference type="SAM" id="MobiDB-lite"/>
    </source>
</evidence>
<dbReference type="InterPro" id="IPR036291">
    <property type="entry name" value="NAD(P)-bd_dom_sf"/>
</dbReference>
<evidence type="ECO:0000256" key="1">
    <source>
        <dbReference type="ARBA" id="ARBA00006484"/>
    </source>
</evidence>
<dbReference type="PANTHER" id="PTHR44196">
    <property type="entry name" value="DEHYDROGENASE/REDUCTASE SDR FAMILY MEMBER 7B"/>
    <property type="match status" value="1"/>
</dbReference>